<evidence type="ECO:0000313" key="3">
    <source>
        <dbReference type="EMBL" id="MEU3557486.1"/>
    </source>
</evidence>
<name>A0ABV2YP29_9ACTN</name>
<dbReference type="SUPFAM" id="SSF53474">
    <property type="entry name" value="alpha/beta-Hydrolases"/>
    <property type="match status" value="1"/>
</dbReference>
<feature type="compositionally biased region" description="Polar residues" evidence="1">
    <location>
        <begin position="1"/>
        <end position="11"/>
    </location>
</feature>
<dbReference type="InterPro" id="IPR029058">
    <property type="entry name" value="AB_hydrolase_fold"/>
</dbReference>
<protein>
    <submittedName>
        <fullName evidence="3">Alpha/beta fold hydrolase</fullName>
    </submittedName>
</protein>
<keyword evidence="4" id="KW-1185">Reference proteome</keyword>
<accession>A0ABV2YP29</accession>
<evidence type="ECO:0000259" key="2">
    <source>
        <dbReference type="Pfam" id="PF00561"/>
    </source>
</evidence>
<dbReference type="Gene3D" id="3.40.50.1820">
    <property type="entry name" value="alpha/beta hydrolase"/>
    <property type="match status" value="1"/>
</dbReference>
<dbReference type="InterPro" id="IPR050266">
    <property type="entry name" value="AB_hydrolase_sf"/>
</dbReference>
<keyword evidence="3" id="KW-0378">Hydrolase</keyword>
<dbReference type="GO" id="GO:0016787">
    <property type="term" value="F:hydrolase activity"/>
    <property type="evidence" value="ECO:0007669"/>
    <property type="project" value="UniProtKB-KW"/>
</dbReference>
<reference evidence="3 4" key="1">
    <citation type="submission" date="2024-06" db="EMBL/GenBank/DDBJ databases">
        <title>The Natural Products Discovery Center: Release of the First 8490 Sequenced Strains for Exploring Actinobacteria Biosynthetic Diversity.</title>
        <authorList>
            <person name="Kalkreuter E."/>
            <person name="Kautsar S.A."/>
            <person name="Yang D."/>
            <person name="Bader C.D."/>
            <person name="Teijaro C.N."/>
            <person name="Fluegel L."/>
            <person name="Davis C.M."/>
            <person name="Simpson J.R."/>
            <person name="Lauterbach L."/>
            <person name="Steele A.D."/>
            <person name="Gui C."/>
            <person name="Meng S."/>
            <person name="Li G."/>
            <person name="Viehrig K."/>
            <person name="Ye F."/>
            <person name="Su P."/>
            <person name="Kiefer A.F."/>
            <person name="Nichols A."/>
            <person name="Cepeda A.J."/>
            <person name="Yan W."/>
            <person name="Fan B."/>
            <person name="Jiang Y."/>
            <person name="Adhikari A."/>
            <person name="Zheng C.-J."/>
            <person name="Schuster L."/>
            <person name="Cowan T.M."/>
            <person name="Smanski M.J."/>
            <person name="Chevrette M.G."/>
            <person name="De Carvalho L.P.S."/>
            <person name="Shen B."/>
        </authorList>
    </citation>
    <scope>NUCLEOTIDE SEQUENCE [LARGE SCALE GENOMIC DNA]</scope>
    <source>
        <strain evidence="3 4">NPDC038104</strain>
    </source>
</reference>
<sequence>MLTIPGNSRSPGEQPLETTMPHLTPVDHKVKHKSTIPANYNAEVELFVREYRTSTGGGGTPKPVLMLHGRSVPALPGFDLVLPPQGGSPHPETRYSWAQALAKRGYDVYVMDLQGSGLSPRPEMHDPCNVNPAQRGLLETHPGTGGCDPTTAKYAKQLGNSQSEWDELRTVVKFIRQRCADQKVAFIGWSAAAFVMGPYVLQEPGDVSSLFLLAPMFPPNGRWSTDASKPFAPPPGTSLPTQPESKPAAVFGFPMNLTSKAAIKAAVGDADLAEHVWRSIMDCDSVGRQWGGTDPAAPEGVMRWRNSYWYGWNNSTAPLATTLGGAVPVCIVYGDQDRTANTAEELGPVLHFSVPKLYAAIKGDNKLMFRVEGWDHNPVWERKANDRLQHMSWQWLEGKKVYGVDTGSWLMDEDGVLAEVPKASPTAG</sequence>
<dbReference type="Proteomes" id="UP001550850">
    <property type="component" value="Unassembled WGS sequence"/>
</dbReference>
<gene>
    <name evidence="3" type="ORF">AB0E65_25230</name>
</gene>
<dbReference type="RefSeq" id="WP_245967607.1">
    <property type="nucleotide sequence ID" value="NZ_BEVZ01000004.1"/>
</dbReference>
<dbReference type="PANTHER" id="PTHR43798:SF33">
    <property type="entry name" value="HYDROLASE, PUTATIVE (AFU_ORTHOLOGUE AFUA_2G14860)-RELATED"/>
    <property type="match status" value="1"/>
</dbReference>
<dbReference type="EMBL" id="JBEZUR010000059">
    <property type="protein sequence ID" value="MEU3557486.1"/>
    <property type="molecule type" value="Genomic_DNA"/>
</dbReference>
<comment type="caution">
    <text evidence="3">The sequence shown here is derived from an EMBL/GenBank/DDBJ whole genome shotgun (WGS) entry which is preliminary data.</text>
</comment>
<evidence type="ECO:0000313" key="4">
    <source>
        <dbReference type="Proteomes" id="UP001550850"/>
    </source>
</evidence>
<dbReference type="PANTHER" id="PTHR43798">
    <property type="entry name" value="MONOACYLGLYCEROL LIPASE"/>
    <property type="match status" value="1"/>
</dbReference>
<dbReference type="Pfam" id="PF00561">
    <property type="entry name" value="Abhydrolase_1"/>
    <property type="match status" value="1"/>
</dbReference>
<evidence type="ECO:0000256" key="1">
    <source>
        <dbReference type="SAM" id="MobiDB-lite"/>
    </source>
</evidence>
<feature type="domain" description="AB hydrolase-1" evidence="2">
    <location>
        <begin position="93"/>
        <end position="340"/>
    </location>
</feature>
<dbReference type="InterPro" id="IPR000073">
    <property type="entry name" value="AB_hydrolase_1"/>
</dbReference>
<feature type="region of interest" description="Disordered" evidence="1">
    <location>
        <begin position="1"/>
        <end position="21"/>
    </location>
</feature>
<organism evidence="3 4">
    <name type="scientific">Streptomyces fragilis</name>
    <dbReference type="NCBI Taxonomy" id="67301"/>
    <lineage>
        <taxon>Bacteria</taxon>
        <taxon>Bacillati</taxon>
        <taxon>Actinomycetota</taxon>
        <taxon>Actinomycetes</taxon>
        <taxon>Kitasatosporales</taxon>
        <taxon>Streptomycetaceae</taxon>
        <taxon>Streptomyces</taxon>
    </lineage>
</organism>
<proteinExistence type="predicted"/>